<dbReference type="GO" id="GO:0035556">
    <property type="term" value="P:intracellular signal transduction"/>
    <property type="evidence" value="ECO:0007669"/>
    <property type="project" value="TreeGrafter"/>
</dbReference>
<gene>
    <name evidence="4" type="ORF">X975_18715</name>
</gene>
<name>A0A087UYQ8_STEMI</name>
<dbReference type="PROSITE" id="PS00108">
    <property type="entry name" value="PROTEIN_KINASE_ST"/>
    <property type="match status" value="1"/>
</dbReference>
<dbReference type="EMBL" id="KK122321">
    <property type="protein sequence ID" value="KFM82497.1"/>
    <property type="molecule type" value="Genomic_DNA"/>
</dbReference>
<dbReference type="PROSITE" id="PS50011">
    <property type="entry name" value="PROTEIN_KINASE_DOM"/>
    <property type="match status" value="1"/>
</dbReference>
<dbReference type="STRING" id="407821.A0A087UYQ8"/>
<dbReference type="InterPro" id="IPR000719">
    <property type="entry name" value="Prot_kinase_dom"/>
</dbReference>
<proteinExistence type="predicted"/>
<keyword evidence="1" id="KW-0547">Nucleotide-binding</keyword>
<dbReference type="AlphaFoldDB" id="A0A087UYQ8"/>
<accession>A0A087UYQ8</accession>
<dbReference type="Gene3D" id="1.10.510.10">
    <property type="entry name" value="Transferase(Phosphotransferase) domain 1"/>
    <property type="match status" value="1"/>
</dbReference>
<evidence type="ECO:0000313" key="5">
    <source>
        <dbReference type="Proteomes" id="UP000054359"/>
    </source>
</evidence>
<feature type="domain" description="Protein kinase" evidence="3">
    <location>
        <begin position="1"/>
        <end position="147"/>
    </location>
</feature>
<dbReference type="InterPro" id="IPR011009">
    <property type="entry name" value="Kinase-like_dom_sf"/>
</dbReference>
<dbReference type="OrthoDB" id="6424771at2759"/>
<dbReference type="FunFam" id="1.10.510.10:FF:000571">
    <property type="entry name" value="Maternal embryonic leucine zipper kinase"/>
    <property type="match status" value="1"/>
</dbReference>
<evidence type="ECO:0000313" key="4">
    <source>
        <dbReference type="EMBL" id="KFM82497.1"/>
    </source>
</evidence>
<evidence type="ECO:0000259" key="3">
    <source>
        <dbReference type="PROSITE" id="PS50011"/>
    </source>
</evidence>
<sequence>MDKAALGDDLPRVQLEIEAMQELSHPNICKLYQVIETEKTFFLILEYCPGGELFDYIIEKDRLSEKEARHFFRQIISAVAFVHEKGYAHRDLKPENLLLDSEQTLKLIDFGLCAKPKTGMQQQLDTCCGSPAYAAPELILGANYNGN</sequence>
<organism evidence="4 5">
    <name type="scientific">Stegodyphus mimosarum</name>
    <name type="common">African social velvet spider</name>
    <dbReference type="NCBI Taxonomy" id="407821"/>
    <lineage>
        <taxon>Eukaryota</taxon>
        <taxon>Metazoa</taxon>
        <taxon>Ecdysozoa</taxon>
        <taxon>Arthropoda</taxon>
        <taxon>Chelicerata</taxon>
        <taxon>Arachnida</taxon>
        <taxon>Araneae</taxon>
        <taxon>Araneomorphae</taxon>
        <taxon>Entelegynae</taxon>
        <taxon>Eresoidea</taxon>
        <taxon>Eresidae</taxon>
        <taxon>Stegodyphus</taxon>
    </lineage>
</organism>
<dbReference type="Pfam" id="PF00069">
    <property type="entry name" value="Pkinase"/>
    <property type="match status" value="1"/>
</dbReference>
<keyword evidence="2" id="KW-0067">ATP-binding</keyword>
<dbReference type="GO" id="GO:0005737">
    <property type="term" value="C:cytoplasm"/>
    <property type="evidence" value="ECO:0007669"/>
    <property type="project" value="TreeGrafter"/>
</dbReference>
<keyword evidence="5" id="KW-1185">Reference proteome</keyword>
<dbReference type="OMA" id="AQNIMID"/>
<protein>
    <submittedName>
        <fullName evidence="4">Maternal embryonic leucine zipper kinase</fullName>
    </submittedName>
</protein>
<dbReference type="SMART" id="SM00220">
    <property type="entry name" value="S_TKc"/>
    <property type="match status" value="1"/>
</dbReference>
<keyword evidence="4" id="KW-0418">Kinase</keyword>
<evidence type="ECO:0000256" key="1">
    <source>
        <dbReference type="ARBA" id="ARBA00022741"/>
    </source>
</evidence>
<dbReference type="InterPro" id="IPR008271">
    <property type="entry name" value="Ser/Thr_kinase_AS"/>
</dbReference>
<dbReference type="PANTHER" id="PTHR24346:SF30">
    <property type="entry name" value="MATERNAL EMBRYONIC LEUCINE ZIPPER KINASE"/>
    <property type="match status" value="1"/>
</dbReference>
<feature type="non-terminal residue" evidence="4">
    <location>
        <position position="147"/>
    </location>
</feature>
<keyword evidence="4" id="KW-0808">Transferase</keyword>
<dbReference type="PANTHER" id="PTHR24346">
    <property type="entry name" value="MAP/MICROTUBULE AFFINITY-REGULATING KINASE"/>
    <property type="match status" value="1"/>
</dbReference>
<dbReference type="Proteomes" id="UP000054359">
    <property type="component" value="Unassembled WGS sequence"/>
</dbReference>
<dbReference type="GO" id="GO:0004674">
    <property type="term" value="F:protein serine/threonine kinase activity"/>
    <property type="evidence" value="ECO:0007669"/>
    <property type="project" value="TreeGrafter"/>
</dbReference>
<evidence type="ECO:0000256" key="2">
    <source>
        <dbReference type="ARBA" id="ARBA00022840"/>
    </source>
</evidence>
<dbReference type="SUPFAM" id="SSF56112">
    <property type="entry name" value="Protein kinase-like (PK-like)"/>
    <property type="match status" value="1"/>
</dbReference>
<dbReference type="GO" id="GO:0005524">
    <property type="term" value="F:ATP binding"/>
    <property type="evidence" value="ECO:0007669"/>
    <property type="project" value="UniProtKB-KW"/>
</dbReference>
<reference evidence="4 5" key="1">
    <citation type="submission" date="2013-11" db="EMBL/GenBank/DDBJ databases">
        <title>Genome sequencing of Stegodyphus mimosarum.</title>
        <authorList>
            <person name="Bechsgaard J."/>
        </authorList>
    </citation>
    <scope>NUCLEOTIDE SEQUENCE [LARGE SCALE GENOMIC DNA]</scope>
</reference>